<accession>A0A161PCY0</accession>
<dbReference type="GO" id="GO:0016787">
    <property type="term" value="F:hydrolase activity"/>
    <property type="evidence" value="ECO:0007669"/>
    <property type="project" value="UniProtKB-KW"/>
</dbReference>
<proteinExistence type="predicted"/>
<dbReference type="InterPro" id="IPR001279">
    <property type="entry name" value="Metallo-B-lactamas"/>
</dbReference>
<dbReference type="AlphaFoldDB" id="A0A161PCY0"/>
<evidence type="ECO:0000313" key="4">
    <source>
        <dbReference type="EMBL" id="KYG67984.1"/>
    </source>
</evidence>
<dbReference type="Gene3D" id="3.60.15.10">
    <property type="entry name" value="Ribonuclease Z/Hydroxyacylglutathione hydrolase-like"/>
    <property type="match status" value="1"/>
</dbReference>
<dbReference type="SUPFAM" id="SSF56281">
    <property type="entry name" value="Metallo-hydrolase/oxidoreductase"/>
    <property type="match status" value="1"/>
</dbReference>
<dbReference type="InterPro" id="IPR022712">
    <property type="entry name" value="Beta_Casp"/>
</dbReference>
<dbReference type="CDD" id="cd16295">
    <property type="entry name" value="TTHA0252-CPSF-like_MBL-fold"/>
    <property type="match status" value="1"/>
</dbReference>
<dbReference type="Pfam" id="PF07521">
    <property type="entry name" value="RMMBL"/>
    <property type="match status" value="1"/>
</dbReference>
<feature type="domain" description="Beta-Casp" evidence="3">
    <location>
        <begin position="247"/>
        <end position="366"/>
    </location>
</feature>
<protein>
    <submittedName>
        <fullName evidence="4">mRNA 3'-end processing factor</fullName>
    </submittedName>
</protein>
<dbReference type="GO" id="GO:0004521">
    <property type="term" value="F:RNA endonuclease activity"/>
    <property type="evidence" value="ECO:0007669"/>
    <property type="project" value="TreeGrafter"/>
</dbReference>
<dbReference type="InterPro" id="IPR011108">
    <property type="entry name" value="RMMBL"/>
</dbReference>
<reference evidence="4 5" key="1">
    <citation type="submission" date="2016-03" db="EMBL/GenBank/DDBJ databases">
        <authorList>
            <person name="Ploux O."/>
        </authorList>
    </citation>
    <scope>NUCLEOTIDE SEQUENCE [LARGE SCALE GENOMIC DNA]</scope>
    <source>
        <strain evidence="4 5">EC13</strain>
    </source>
</reference>
<evidence type="ECO:0000259" key="3">
    <source>
        <dbReference type="SMART" id="SM01027"/>
    </source>
</evidence>
<dbReference type="InterPro" id="IPR050698">
    <property type="entry name" value="MBL"/>
</dbReference>
<dbReference type="InterPro" id="IPR036866">
    <property type="entry name" value="RibonucZ/Hydroxyglut_hydro"/>
</dbReference>
<dbReference type="RefSeq" id="WP_063204688.1">
    <property type="nucleotide sequence ID" value="NZ_LUKD01000001.1"/>
</dbReference>
<dbReference type="Gene3D" id="3.40.50.10890">
    <property type="match status" value="1"/>
</dbReference>
<gene>
    <name evidence="4" type="ORF">AZI87_01555</name>
</gene>
<dbReference type="OrthoDB" id="5287904at2"/>
<dbReference type="Pfam" id="PF00753">
    <property type="entry name" value="Lactamase_B"/>
    <property type="match status" value="1"/>
</dbReference>
<dbReference type="PANTHER" id="PTHR11203">
    <property type="entry name" value="CLEAVAGE AND POLYADENYLATION SPECIFICITY FACTOR FAMILY MEMBER"/>
    <property type="match status" value="1"/>
</dbReference>
<dbReference type="SMART" id="SM01027">
    <property type="entry name" value="Beta-Casp"/>
    <property type="match status" value="1"/>
</dbReference>
<dbReference type="Pfam" id="PF10996">
    <property type="entry name" value="Beta-Casp"/>
    <property type="match status" value="1"/>
</dbReference>
<feature type="domain" description="Metallo-beta-lactamase" evidence="2">
    <location>
        <begin position="13"/>
        <end position="242"/>
    </location>
</feature>
<organism evidence="4 5">
    <name type="scientific">Bdellovibrio bacteriovorus</name>
    <dbReference type="NCBI Taxonomy" id="959"/>
    <lineage>
        <taxon>Bacteria</taxon>
        <taxon>Pseudomonadati</taxon>
        <taxon>Bdellovibrionota</taxon>
        <taxon>Bdellovibrionia</taxon>
        <taxon>Bdellovibrionales</taxon>
        <taxon>Pseudobdellovibrionaceae</taxon>
        <taxon>Bdellovibrio</taxon>
    </lineage>
</organism>
<evidence type="ECO:0000313" key="5">
    <source>
        <dbReference type="Proteomes" id="UP000075799"/>
    </source>
</evidence>
<name>A0A161PCY0_BDEBC</name>
<evidence type="ECO:0000259" key="2">
    <source>
        <dbReference type="SMART" id="SM00849"/>
    </source>
</evidence>
<dbReference type="Proteomes" id="UP000075799">
    <property type="component" value="Unassembled WGS sequence"/>
</dbReference>
<sequence>MQLRFLGAAQTVTGSKYLLTIKNKNILIDCGLFQGLKDLRLKNWEPFLVDPKSIDAILLTHAHIDHSGYIPRLIKEGFQGPVYCTEATLDLCRILLPDAGYLQEEDAEFLNRKKLSKHNPALPLFTKLEAEKSLEYFHPQPFDKEFEVVPGTKVRFLYSGHILGSAIVVVSVGDRKIAFSGDVGRQQDVILRPPVSIPEVDYLVVESTYGNRQHGQSNPEAALERVINDAAKRHGVVIIPAFTVGRAQTLMYHLSVLKRSRRIPNIPMYLNSPMASNVTGLFCDYRQLHKLSDEQCRETCEVVRYVKTVEESKALNERKGPMVIISASGMATGGRILHHLKAFAPDPKNHILLAGFQAAGTRGRQIQDGAKEIKIFREFIPVRAQVDVLENMSAHADYTEIIQWLDKSNIHPKKVFITHGEPEAAESLKGHLSNRFGWSCEVPKHEQTYDLEGT</sequence>
<dbReference type="EMBL" id="LUKD01000001">
    <property type="protein sequence ID" value="KYG67984.1"/>
    <property type="molecule type" value="Genomic_DNA"/>
</dbReference>
<keyword evidence="1" id="KW-0378">Hydrolase</keyword>
<dbReference type="SMART" id="SM00849">
    <property type="entry name" value="Lactamase_B"/>
    <property type="match status" value="1"/>
</dbReference>
<comment type="caution">
    <text evidence="4">The sequence shown here is derived from an EMBL/GenBank/DDBJ whole genome shotgun (WGS) entry which is preliminary data.</text>
</comment>
<dbReference type="PANTHER" id="PTHR11203:SF37">
    <property type="entry name" value="INTEGRATOR COMPLEX SUBUNIT 11"/>
    <property type="match status" value="1"/>
</dbReference>
<evidence type="ECO:0000256" key="1">
    <source>
        <dbReference type="ARBA" id="ARBA00022801"/>
    </source>
</evidence>